<sequence length="204" mass="22513">MATIKYYVREGLLPPGNKMGERRAEYGDRHVARLRLLRVLREVGDIPVSDLKQVVDAIDNESLSTHEMNGAAYDALVRTPGAVNAEMRALATQVVQEAGWTRVRPESPAIDHLAGLLGVVLDLSAMFDMNHAATYLGLIDALAAYEVGRLNTAERIEDRDAVVQQMVIGQVVFGQLLLSLRRIAHEHHSALRFFDEPPAGTHPD</sequence>
<comment type="caution">
    <text evidence="2">The sequence shown here is derived from an EMBL/GenBank/DDBJ whole genome shotgun (WGS) entry which is preliminary data.</text>
</comment>
<protein>
    <recommendedName>
        <fullName evidence="1">HTH merR-type domain-containing protein</fullName>
    </recommendedName>
</protein>
<dbReference type="GO" id="GO:0006355">
    <property type="term" value="P:regulation of DNA-templated transcription"/>
    <property type="evidence" value="ECO:0007669"/>
    <property type="project" value="InterPro"/>
</dbReference>
<reference evidence="2 3" key="1">
    <citation type="submission" date="2016-01" db="EMBL/GenBank/DDBJ databases">
        <title>The new phylogeny of the genus Mycobacterium.</title>
        <authorList>
            <person name="Tarcisio F."/>
            <person name="Conor M."/>
            <person name="Antonella G."/>
            <person name="Elisabetta G."/>
            <person name="Giulia F.S."/>
            <person name="Sara T."/>
            <person name="Anna F."/>
            <person name="Clotilde B."/>
            <person name="Roberto B."/>
            <person name="Veronica D.S."/>
            <person name="Fabio R."/>
            <person name="Monica P."/>
            <person name="Olivier J."/>
            <person name="Enrico T."/>
            <person name="Nicola S."/>
        </authorList>
    </citation>
    <scope>NUCLEOTIDE SEQUENCE [LARGE SCALE GENOMIC DNA]</scope>
    <source>
        <strain evidence="2 3">ATCC 700010</strain>
    </source>
</reference>
<dbReference type="GO" id="GO:0003677">
    <property type="term" value="F:DNA binding"/>
    <property type="evidence" value="ECO:0007669"/>
    <property type="project" value="InterPro"/>
</dbReference>
<evidence type="ECO:0000313" key="2">
    <source>
        <dbReference type="EMBL" id="ORX17202.1"/>
    </source>
</evidence>
<proteinExistence type="predicted"/>
<organism evidence="2 3">
    <name type="scientific">Mycolicibacterium wolinskyi</name>
    <dbReference type="NCBI Taxonomy" id="59750"/>
    <lineage>
        <taxon>Bacteria</taxon>
        <taxon>Bacillati</taxon>
        <taxon>Actinomycetota</taxon>
        <taxon>Actinomycetes</taxon>
        <taxon>Mycobacteriales</taxon>
        <taxon>Mycobacteriaceae</taxon>
        <taxon>Mycolicibacterium</taxon>
    </lineage>
</organism>
<dbReference type="Gene3D" id="1.10.1660.10">
    <property type="match status" value="1"/>
</dbReference>
<dbReference type="InterPro" id="IPR000551">
    <property type="entry name" value="MerR-type_HTH_dom"/>
</dbReference>
<dbReference type="InterPro" id="IPR009061">
    <property type="entry name" value="DNA-bd_dom_put_sf"/>
</dbReference>
<dbReference type="EMBL" id="LQQA01000008">
    <property type="protein sequence ID" value="ORX17202.1"/>
    <property type="molecule type" value="Genomic_DNA"/>
</dbReference>
<accession>A0A1X2FFI7</accession>
<evidence type="ECO:0000259" key="1">
    <source>
        <dbReference type="PROSITE" id="PS50937"/>
    </source>
</evidence>
<feature type="domain" description="HTH merR-type" evidence="1">
    <location>
        <begin position="1"/>
        <end position="57"/>
    </location>
</feature>
<gene>
    <name evidence="2" type="ORF">AWC31_17895</name>
</gene>
<evidence type="ECO:0000313" key="3">
    <source>
        <dbReference type="Proteomes" id="UP000193964"/>
    </source>
</evidence>
<name>A0A1X2FFI7_9MYCO</name>
<dbReference type="PROSITE" id="PS50937">
    <property type="entry name" value="HTH_MERR_2"/>
    <property type="match status" value="1"/>
</dbReference>
<dbReference type="AlphaFoldDB" id="A0A1X2FFI7"/>
<dbReference type="SUPFAM" id="SSF46955">
    <property type="entry name" value="Putative DNA-binding domain"/>
    <property type="match status" value="1"/>
</dbReference>
<dbReference type="Pfam" id="PF13411">
    <property type="entry name" value="MerR_1"/>
    <property type="match status" value="1"/>
</dbReference>
<dbReference type="Proteomes" id="UP000193964">
    <property type="component" value="Unassembled WGS sequence"/>
</dbReference>